<dbReference type="PRINTS" id="PR01020">
    <property type="entry name" value="LPSBIOSNTHSS"/>
</dbReference>
<comment type="subcellular location">
    <subcellularLocation>
        <location evidence="9">Cytoplasm</location>
    </subcellularLocation>
</comment>
<protein>
    <recommendedName>
        <fullName evidence="9">Phosphopantetheine adenylyltransferase</fullName>
        <ecNumber evidence="9">2.7.7.3</ecNumber>
    </recommendedName>
    <alternativeName>
        <fullName evidence="9">Dephospho-CoA pyrophosphorylase</fullName>
    </alternativeName>
    <alternativeName>
        <fullName evidence="9">Pantetheine-phosphate adenylyltransferase</fullName>
        <shortName evidence="9">PPAT</shortName>
    </alternativeName>
</protein>
<organism evidence="11 12">
    <name type="scientific">Paraoerskovia sediminicola</name>
    <dbReference type="NCBI Taxonomy" id="1138587"/>
    <lineage>
        <taxon>Bacteria</taxon>
        <taxon>Bacillati</taxon>
        <taxon>Actinomycetota</taxon>
        <taxon>Actinomycetes</taxon>
        <taxon>Micrococcales</taxon>
        <taxon>Cellulomonadaceae</taxon>
        <taxon>Paraoerskovia</taxon>
    </lineage>
</organism>
<feature type="binding site" evidence="9">
    <location>
        <position position="103"/>
    </location>
    <ligand>
        <name>ATP</name>
        <dbReference type="ChEBI" id="CHEBI:30616"/>
    </ligand>
</feature>
<proteinExistence type="inferred from homology"/>
<dbReference type="EMBL" id="AP027729">
    <property type="protein sequence ID" value="BDZ43106.1"/>
    <property type="molecule type" value="Genomic_DNA"/>
</dbReference>
<dbReference type="PANTHER" id="PTHR21342:SF1">
    <property type="entry name" value="PHOSPHOPANTETHEINE ADENYLYLTRANSFERASE"/>
    <property type="match status" value="1"/>
</dbReference>
<dbReference type="SUPFAM" id="SSF52374">
    <property type="entry name" value="Nucleotidylyl transferase"/>
    <property type="match status" value="1"/>
</dbReference>
<dbReference type="EC" id="2.7.7.3" evidence="9"/>
<feature type="binding site" evidence="9">
    <location>
        <position position="12"/>
    </location>
    <ligand>
        <name>substrate</name>
    </ligand>
</feature>
<dbReference type="InterPro" id="IPR004821">
    <property type="entry name" value="Cyt_trans-like"/>
</dbReference>
<dbReference type="GO" id="GO:0016779">
    <property type="term" value="F:nucleotidyltransferase activity"/>
    <property type="evidence" value="ECO:0007669"/>
    <property type="project" value="UniProtKB-KW"/>
</dbReference>
<evidence type="ECO:0000256" key="3">
    <source>
        <dbReference type="ARBA" id="ARBA00022695"/>
    </source>
</evidence>
<comment type="pathway">
    <text evidence="9">Cofactor biosynthesis; coenzyme A biosynthesis; CoA from (R)-pantothenate: step 4/5.</text>
</comment>
<accession>A0ABN6XE31</accession>
<keyword evidence="6 9" id="KW-0460">Magnesium</keyword>
<evidence type="ECO:0000256" key="2">
    <source>
        <dbReference type="ARBA" id="ARBA00022679"/>
    </source>
</evidence>
<dbReference type="InterPro" id="IPR001980">
    <property type="entry name" value="PPAT"/>
</dbReference>
<reference evidence="12" key="1">
    <citation type="journal article" date="2019" name="Int. J. Syst. Evol. Microbiol.">
        <title>The Global Catalogue of Microorganisms (GCM) 10K type strain sequencing project: providing services to taxonomists for standard genome sequencing and annotation.</title>
        <authorList>
            <consortium name="The Broad Institute Genomics Platform"/>
            <consortium name="The Broad Institute Genome Sequencing Center for Infectious Disease"/>
            <person name="Wu L."/>
            <person name="Ma J."/>
        </authorList>
    </citation>
    <scope>NUCLEOTIDE SEQUENCE [LARGE SCALE GENOMIC DNA]</scope>
    <source>
        <strain evidence="12">NBRC 108565</strain>
    </source>
</reference>
<feature type="binding site" evidence="9">
    <location>
        <position position="78"/>
    </location>
    <ligand>
        <name>substrate</name>
    </ligand>
</feature>
<feature type="binding site" evidence="9">
    <location>
        <position position="44"/>
    </location>
    <ligand>
        <name>substrate</name>
    </ligand>
</feature>
<evidence type="ECO:0000313" key="12">
    <source>
        <dbReference type="Proteomes" id="UP001321475"/>
    </source>
</evidence>
<gene>
    <name evidence="9 11" type="primary">coaD</name>
    <name evidence="11" type="ORF">GCM10025865_24050</name>
</gene>
<evidence type="ECO:0000256" key="8">
    <source>
        <dbReference type="ARBA" id="ARBA00029346"/>
    </source>
</evidence>
<dbReference type="NCBIfam" id="TIGR00125">
    <property type="entry name" value="cyt_tran_rel"/>
    <property type="match status" value="1"/>
</dbReference>
<evidence type="ECO:0000256" key="1">
    <source>
        <dbReference type="ARBA" id="ARBA00022490"/>
    </source>
</evidence>
<evidence type="ECO:0000259" key="10">
    <source>
        <dbReference type="Pfam" id="PF01467"/>
    </source>
</evidence>
<feature type="binding site" evidence="9">
    <location>
        <begin position="93"/>
        <end position="95"/>
    </location>
    <ligand>
        <name>ATP</name>
        <dbReference type="ChEBI" id="CHEBI:30616"/>
    </ligand>
</feature>
<evidence type="ECO:0000256" key="6">
    <source>
        <dbReference type="ARBA" id="ARBA00022842"/>
    </source>
</evidence>
<feature type="binding site" evidence="9">
    <location>
        <position position="92"/>
    </location>
    <ligand>
        <name>substrate</name>
    </ligand>
</feature>
<evidence type="ECO:0000256" key="9">
    <source>
        <dbReference type="HAMAP-Rule" id="MF_00151"/>
    </source>
</evidence>
<sequence length="170" mass="17557">MTGVTTAVCPGSFDPITLGHLDVVRRARALVDHVVVGVARNAGKTALLPADARVDLARRALDDAGLADVRVAVVPGLLVDYCAEIGATAVVKGLRGGADFDAELPMALMNRHLAGVETVFVVGDAALAHIASSLVKDIARHGGPVDDLVPPGVGDAVRRAFAEAREGDRR</sequence>
<dbReference type="Proteomes" id="UP001321475">
    <property type="component" value="Chromosome"/>
</dbReference>
<keyword evidence="7 9" id="KW-0173">Coenzyme A biosynthesis</keyword>
<dbReference type="Pfam" id="PF01467">
    <property type="entry name" value="CTP_transf_like"/>
    <property type="match status" value="1"/>
</dbReference>
<feature type="binding site" evidence="9">
    <location>
        <position position="20"/>
    </location>
    <ligand>
        <name>ATP</name>
        <dbReference type="ChEBI" id="CHEBI:30616"/>
    </ligand>
</feature>
<comment type="similarity">
    <text evidence="9">Belongs to the bacterial CoaD family.</text>
</comment>
<keyword evidence="5 9" id="KW-0067">ATP-binding</keyword>
<comment type="cofactor">
    <cofactor evidence="9">
        <name>Mg(2+)</name>
        <dbReference type="ChEBI" id="CHEBI:18420"/>
    </cofactor>
</comment>
<name>A0ABN6XE31_9CELL</name>
<feature type="site" description="Transition state stabilizer" evidence="9">
    <location>
        <position position="20"/>
    </location>
</feature>
<comment type="subunit">
    <text evidence="9">Homohexamer.</text>
</comment>
<comment type="function">
    <text evidence="9">Reversibly transfers an adenylyl group from ATP to 4'-phosphopantetheine, yielding dephospho-CoA (dPCoA) and pyrophosphate.</text>
</comment>
<feature type="binding site" evidence="9">
    <location>
        <begin position="12"/>
        <end position="13"/>
    </location>
    <ligand>
        <name>ATP</name>
        <dbReference type="ChEBI" id="CHEBI:30616"/>
    </ligand>
</feature>
<keyword evidence="2 9" id="KW-0808">Transferase</keyword>
<dbReference type="HAMAP" id="MF_00151">
    <property type="entry name" value="PPAT_bact"/>
    <property type="match status" value="1"/>
</dbReference>
<evidence type="ECO:0000256" key="7">
    <source>
        <dbReference type="ARBA" id="ARBA00022993"/>
    </source>
</evidence>
<keyword evidence="3 9" id="KW-0548">Nucleotidyltransferase</keyword>
<dbReference type="InterPro" id="IPR014729">
    <property type="entry name" value="Rossmann-like_a/b/a_fold"/>
</dbReference>
<dbReference type="PANTHER" id="PTHR21342">
    <property type="entry name" value="PHOSPHOPANTETHEINE ADENYLYLTRANSFERASE"/>
    <property type="match status" value="1"/>
</dbReference>
<keyword evidence="1 9" id="KW-0963">Cytoplasm</keyword>
<dbReference type="NCBIfam" id="TIGR01510">
    <property type="entry name" value="coaD_prev_kdtB"/>
    <property type="match status" value="1"/>
</dbReference>
<dbReference type="Gene3D" id="3.40.50.620">
    <property type="entry name" value="HUPs"/>
    <property type="match status" value="1"/>
</dbReference>
<evidence type="ECO:0000313" key="11">
    <source>
        <dbReference type="EMBL" id="BDZ43106.1"/>
    </source>
</evidence>
<feature type="binding site" evidence="9">
    <location>
        <begin position="127"/>
        <end position="133"/>
    </location>
    <ligand>
        <name>ATP</name>
        <dbReference type="ChEBI" id="CHEBI:30616"/>
    </ligand>
</feature>
<feature type="domain" description="Cytidyltransferase-like" evidence="10">
    <location>
        <begin position="8"/>
        <end position="136"/>
    </location>
</feature>
<evidence type="ECO:0000256" key="4">
    <source>
        <dbReference type="ARBA" id="ARBA00022741"/>
    </source>
</evidence>
<keyword evidence="4 9" id="KW-0547">Nucleotide-binding</keyword>
<comment type="catalytic activity">
    <reaction evidence="8 9">
        <text>(R)-4'-phosphopantetheine + ATP + H(+) = 3'-dephospho-CoA + diphosphate</text>
        <dbReference type="Rhea" id="RHEA:19801"/>
        <dbReference type="ChEBI" id="CHEBI:15378"/>
        <dbReference type="ChEBI" id="CHEBI:30616"/>
        <dbReference type="ChEBI" id="CHEBI:33019"/>
        <dbReference type="ChEBI" id="CHEBI:57328"/>
        <dbReference type="ChEBI" id="CHEBI:61723"/>
        <dbReference type="EC" id="2.7.7.3"/>
    </reaction>
</comment>
<keyword evidence="12" id="KW-1185">Reference proteome</keyword>
<evidence type="ECO:0000256" key="5">
    <source>
        <dbReference type="ARBA" id="ARBA00022840"/>
    </source>
</evidence>